<dbReference type="PANTHER" id="PTHR23316">
    <property type="entry name" value="IMPORTIN ALPHA"/>
    <property type="match status" value="1"/>
</dbReference>
<keyword evidence="4 5" id="KW-0653">Protein transport</keyword>
<dbReference type="RefSeq" id="XP_026673519.1">
    <property type="nucleotide sequence ID" value="XM_026817718.1"/>
</dbReference>
<evidence type="ECO:0000256" key="1">
    <source>
        <dbReference type="ARBA" id="ARBA00010394"/>
    </source>
</evidence>
<comment type="similarity">
    <text evidence="1 5">Belongs to the importin alpha family.</text>
</comment>
<dbReference type="Pfam" id="PF01749">
    <property type="entry name" value="IBB"/>
    <property type="match status" value="1"/>
</dbReference>
<reference evidence="9" key="1">
    <citation type="submission" date="2025-08" db="UniProtKB">
        <authorList>
            <consortium name="RefSeq"/>
        </authorList>
    </citation>
    <scope>IDENTIFICATION</scope>
    <source>
        <tissue evidence="9">Whole body</tissue>
    </source>
</reference>
<feature type="domain" description="IBB" evidence="7">
    <location>
        <begin position="33"/>
        <end position="95"/>
    </location>
</feature>
<dbReference type="GO" id="GO:0005737">
    <property type="term" value="C:cytoplasm"/>
    <property type="evidence" value="ECO:0007669"/>
    <property type="project" value="InterPro"/>
</dbReference>
<protein>
    <recommendedName>
        <fullName evidence="5">Importin subunit alpha</fullName>
    </recommendedName>
</protein>
<sequence>MKINNNFFFVLPVARGQQQVLGLEEGFTSDLSEVEIAKMPAPEADCNNRKANFKFNNKHEEARRRRSEISVELRKARKDEQLLKRRNLNVGKELEPTIEENPASPVSTTIEQIVNGMKSSDPTIQLQATQACRKMLSREKNPPIDNMIQSGMVPLCIEFLDFHHNTALQFEAAWALTNVASGTSEQTHVVIKHGAVPKLVDLLKSPSSNVAEQAVWALGNIAGDGPTARDLVLGYDAMPRLLNLITPETSVIFARNIVWTLSNLCRNKNPPPPFQIVRTALPVLNRLLSNNDKDILADACWALSYLTDGSNSNIQAVVDSGVVPKLVQLLTSTEVTVLTPALRAVGNIVTGDDIQTDAIIAAGGLQHLGLLLQHHRINIVKEAAWTISNITAGNMEQIQQVINAGLLPPLIQVLQSGDFKSQKEAAWAVTNLTSSGSVQQLAQLVQMGVLGPFCNLLEAKDWKTTVVVLDGLNNILSAAQKMKEVDRVAIIIEEVGGLDKLEALEHHAVEEVYQKAVAMIDSFFSEGDSEEAALTTATTAEGQLEFKSTETAQTEFNF</sequence>
<dbReference type="Gene3D" id="1.25.10.10">
    <property type="entry name" value="Leucine-rich Repeat Variant"/>
    <property type="match status" value="1"/>
</dbReference>
<dbReference type="Gene3D" id="1.20.5.690">
    <property type="entry name" value="Importin-alpha, importin-beta-binding domain"/>
    <property type="match status" value="1"/>
</dbReference>
<dbReference type="Pfam" id="PF16186">
    <property type="entry name" value="Arm_3"/>
    <property type="match status" value="1"/>
</dbReference>
<evidence type="ECO:0000313" key="8">
    <source>
        <dbReference type="Proteomes" id="UP000694925"/>
    </source>
</evidence>
<dbReference type="Proteomes" id="UP000694925">
    <property type="component" value="Unplaced"/>
</dbReference>
<gene>
    <name evidence="9" type="primary">LOC108629951</name>
</gene>
<evidence type="ECO:0000256" key="3">
    <source>
        <dbReference type="ARBA" id="ARBA00022737"/>
    </source>
</evidence>
<dbReference type="GO" id="GO:0006607">
    <property type="term" value="P:NLS-bearing protein import into nucleus"/>
    <property type="evidence" value="ECO:0007669"/>
    <property type="project" value="UniProtKB-ARBA"/>
</dbReference>
<evidence type="ECO:0000256" key="5">
    <source>
        <dbReference type="PIRNR" id="PIRNR005673"/>
    </source>
</evidence>
<dbReference type="InterPro" id="IPR011989">
    <property type="entry name" value="ARM-like"/>
</dbReference>
<evidence type="ECO:0000256" key="4">
    <source>
        <dbReference type="ARBA" id="ARBA00022927"/>
    </source>
</evidence>
<evidence type="ECO:0000256" key="2">
    <source>
        <dbReference type="ARBA" id="ARBA00022448"/>
    </source>
</evidence>
<dbReference type="CTD" id="34338"/>
<dbReference type="InterPro" id="IPR036975">
    <property type="entry name" value="Importin-a_IBB_sf"/>
</dbReference>
<name>A0AAJ7SAD0_9HYME</name>
<dbReference type="SMART" id="SM00185">
    <property type="entry name" value="ARM"/>
    <property type="match status" value="8"/>
</dbReference>
<dbReference type="InterPro" id="IPR000225">
    <property type="entry name" value="Armadillo"/>
</dbReference>
<dbReference type="GO" id="GO:0061608">
    <property type="term" value="F:nuclear import signal receptor activity"/>
    <property type="evidence" value="ECO:0007669"/>
    <property type="project" value="InterPro"/>
</dbReference>
<dbReference type="FunFam" id="1.25.10.10:FF:000009">
    <property type="entry name" value="Importin subunit alpha"/>
    <property type="match status" value="1"/>
</dbReference>
<dbReference type="AlphaFoldDB" id="A0AAJ7SAD0"/>
<feature type="repeat" description="ARM" evidence="6">
    <location>
        <begin position="405"/>
        <end position="433"/>
    </location>
</feature>
<feature type="repeat" description="ARM" evidence="6">
    <location>
        <begin position="194"/>
        <end position="222"/>
    </location>
</feature>
<dbReference type="InterPro" id="IPR024931">
    <property type="entry name" value="Importin_alpha"/>
</dbReference>
<dbReference type="InterPro" id="IPR032413">
    <property type="entry name" value="Arm_3"/>
</dbReference>
<accession>A0AAJ7SAD0</accession>
<evidence type="ECO:0000259" key="7">
    <source>
        <dbReference type="PROSITE" id="PS51214"/>
    </source>
</evidence>
<evidence type="ECO:0000313" key="9">
    <source>
        <dbReference type="RefSeq" id="XP_026673519.1"/>
    </source>
</evidence>
<keyword evidence="3" id="KW-0677">Repeat</keyword>
<dbReference type="GeneID" id="108629951"/>
<feature type="repeat" description="ARM" evidence="6">
    <location>
        <begin position="279"/>
        <end position="321"/>
    </location>
</feature>
<dbReference type="PIRSF" id="PIRSF005673">
    <property type="entry name" value="Importin_alpha"/>
    <property type="match status" value="1"/>
</dbReference>
<keyword evidence="8" id="KW-1185">Reference proteome</keyword>
<proteinExistence type="inferred from homology"/>
<dbReference type="InterPro" id="IPR016024">
    <property type="entry name" value="ARM-type_fold"/>
</dbReference>
<feature type="repeat" description="ARM" evidence="6">
    <location>
        <begin position="363"/>
        <end position="405"/>
    </location>
</feature>
<organism evidence="8 9">
    <name type="scientific">Ceratina calcarata</name>
    <dbReference type="NCBI Taxonomy" id="156304"/>
    <lineage>
        <taxon>Eukaryota</taxon>
        <taxon>Metazoa</taxon>
        <taxon>Ecdysozoa</taxon>
        <taxon>Arthropoda</taxon>
        <taxon>Hexapoda</taxon>
        <taxon>Insecta</taxon>
        <taxon>Pterygota</taxon>
        <taxon>Neoptera</taxon>
        <taxon>Endopterygota</taxon>
        <taxon>Hymenoptera</taxon>
        <taxon>Apocrita</taxon>
        <taxon>Aculeata</taxon>
        <taxon>Apoidea</taxon>
        <taxon>Anthophila</taxon>
        <taxon>Apidae</taxon>
        <taxon>Ceratina</taxon>
        <taxon>Zadontomerus</taxon>
    </lineage>
</organism>
<dbReference type="Pfam" id="PF00514">
    <property type="entry name" value="Arm"/>
    <property type="match status" value="7"/>
</dbReference>
<dbReference type="InterPro" id="IPR002652">
    <property type="entry name" value="Importin-a_IBB"/>
</dbReference>
<dbReference type="PROSITE" id="PS51214">
    <property type="entry name" value="IBB"/>
    <property type="match status" value="1"/>
</dbReference>
<evidence type="ECO:0000256" key="6">
    <source>
        <dbReference type="PROSITE-ProRule" id="PRU00259"/>
    </source>
</evidence>
<keyword evidence="2 5" id="KW-0813">Transport</keyword>
<dbReference type="PROSITE" id="PS50176">
    <property type="entry name" value="ARM_REPEAT"/>
    <property type="match status" value="5"/>
</dbReference>
<feature type="repeat" description="ARM" evidence="6">
    <location>
        <begin position="321"/>
        <end position="363"/>
    </location>
</feature>
<dbReference type="SUPFAM" id="SSF48371">
    <property type="entry name" value="ARM repeat"/>
    <property type="match status" value="1"/>
</dbReference>
<dbReference type="GO" id="GO:0005634">
    <property type="term" value="C:nucleus"/>
    <property type="evidence" value="ECO:0007669"/>
    <property type="project" value="UniProtKB-ARBA"/>
</dbReference>